<gene>
    <name evidence="1" type="ORF">RIB2604_02001820</name>
</gene>
<dbReference type="EMBL" id="BCWF01000020">
    <property type="protein sequence ID" value="GAT25605.1"/>
    <property type="molecule type" value="Genomic_DNA"/>
</dbReference>
<sequence>MQALIPVDVIIETYSNLYCSHAEGIYSAVALIGSSKNAFGYDPFRDTRTIASPSEMPLIGHRHQMTPVWARKAQGPLRL</sequence>
<dbReference type="Proteomes" id="UP000075230">
    <property type="component" value="Unassembled WGS sequence"/>
</dbReference>
<proteinExistence type="predicted"/>
<name>A0A146FI82_ASPKA</name>
<comment type="caution">
    <text evidence="1">The sequence shown here is derived from an EMBL/GenBank/DDBJ whole genome shotgun (WGS) entry which is preliminary data.</text>
</comment>
<protein>
    <submittedName>
        <fullName evidence="1">C6 transcription factor</fullName>
    </submittedName>
</protein>
<evidence type="ECO:0000313" key="1">
    <source>
        <dbReference type="EMBL" id="GAT25605.1"/>
    </source>
</evidence>
<reference evidence="2" key="2">
    <citation type="submission" date="2016-02" db="EMBL/GenBank/DDBJ databases">
        <title>Genome sequencing of Aspergillus luchuensis NBRC 4314.</title>
        <authorList>
            <person name="Yamada O."/>
        </authorList>
    </citation>
    <scope>NUCLEOTIDE SEQUENCE [LARGE SCALE GENOMIC DNA]</scope>
    <source>
        <strain evidence="2">RIB 2604</strain>
    </source>
</reference>
<evidence type="ECO:0000313" key="2">
    <source>
        <dbReference type="Proteomes" id="UP000075230"/>
    </source>
</evidence>
<reference evidence="1 2" key="1">
    <citation type="journal article" date="2016" name="DNA Res.">
        <title>Genome sequence of Aspergillus luchuensis NBRC 4314.</title>
        <authorList>
            <person name="Yamada O."/>
            <person name="Machida M."/>
            <person name="Hosoyama A."/>
            <person name="Goto M."/>
            <person name="Takahashi T."/>
            <person name="Futagami T."/>
            <person name="Yamagata Y."/>
            <person name="Takeuchi M."/>
            <person name="Kobayashi T."/>
            <person name="Koike H."/>
            <person name="Abe K."/>
            <person name="Asai K."/>
            <person name="Arita M."/>
            <person name="Fujita N."/>
            <person name="Fukuda K."/>
            <person name="Higa K."/>
            <person name="Horikawa H."/>
            <person name="Ishikawa T."/>
            <person name="Jinno K."/>
            <person name="Kato Y."/>
            <person name="Kirimura K."/>
            <person name="Mizutani O."/>
            <person name="Nakasone K."/>
            <person name="Sano M."/>
            <person name="Shiraishi Y."/>
            <person name="Tsukahara M."/>
            <person name="Gomi K."/>
        </authorList>
    </citation>
    <scope>NUCLEOTIDE SEQUENCE [LARGE SCALE GENOMIC DNA]</scope>
    <source>
        <strain evidence="1 2">RIB 2604</strain>
    </source>
</reference>
<accession>A0A146FI82</accession>
<dbReference type="AlphaFoldDB" id="A0A146FI82"/>
<organism evidence="1 2">
    <name type="scientific">Aspergillus kawachii</name>
    <name type="common">White koji mold</name>
    <name type="synonym">Aspergillus awamori var. kawachi</name>
    <dbReference type="NCBI Taxonomy" id="1069201"/>
    <lineage>
        <taxon>Eukaryota</taxon>
        <taxon>Fungi</taxon>
        <taxon>Dikarya</taxon>
        <taxon>Ascomycota</taxon>
        <taxon>Pezizomycotina</taxon>
        <taxon>Eurotiomycetes</taxon>
        <taxon>Eurotiomycetidae</taxon>
        <taxon>Eurotiales</taxon>
        <taxon>Aspergillaceae</taxon>
        <taxon>Aspergillus</taxon>
        <taxon>Aspergillus subgen. Circumdati</taxon>
    </lineage>
</organism>